<dbReference type="STRING" id="1121307.CLCY_11c00500"/>
<evidence type="ECO:0000313" key="2">
    <source>
        <dbReference type="EMBL" id="KMT22716.1"/>
    </source>
</evidence>
<gene>
    <name evidence="2" type="ORF">CLCY_11c00500</name>
</gene>
<feature type="region of interest" description="Disordered" evidence="1">
    <location>
        <begin position="25"/>
        <end position="54"/>
    </location>
</feature>
<comment type="caution">
    <text evidence="2">The sequence shown here is derived from an EMBL/GenBank/DDBJ whole genome shotgun (WGS) entry which is preliminary data.</text>
</comment>
<organism evidence="2 3">
    <name type="scientific">Clostridium cylindrosporum DSM 605</name>
    <dbReference type="NCBI Taxonomy" id="1121307"/>
    <lineage>
        <taxon>Bacteria</taxon>
        <taxon>Bacillati</taxon>
        <taxon>Bacillota</taxon>
        <taxon>Clostridia</taxon>
        <taxon>Eubacteriales</taxon>
        <taxon>Clostridiaceae</taxon>
        <taxon>Clostridium</taxon>
    </lineage>
</organism>
<dbReference type="AlphaFoldDB" id="A0A0J8G4W7"/>
<evidence type="ECO:0000313" key="3">
    <source>
        <dbReference type="Proteomes" id="UP000036756"/>
    </source>
</evidence>
<dbReference type="Proteomes" id="UP000036756">
    <property type="component" value="Unassembled WGS sequence"/>
</dbReference>
<proteinExistence type="predicted"/>
<keyword evidence="3" id="KW-1185">Reference proteome</keyword>
<dbReference type="EMBL" id="LFVU01000005">
    <property type="protein sequence ID" value="KMT22716.1"/>
    <property type="molecule type" value="Genomic_DNA"/>
</dbReference>
<accession>A0A0J8G4W7</accession>
<dbReference type="PATRIC" id="fig|1121307.3.peg.165"/>
<evidence type="ECO:0000256" key="1">
    <source>
        <dbReference type="SAM" id="MobiDB-lite"/>
    </source>
</evidence>
<dbReference type="RefSeq" id="WP_048569733.1">
    <property type="nucleotide sequence ID" value="NZ_LFVU01000005.1"/>
</dbReference>
<protein>
    <submittedName>
        <fullName evidence="2">Uncharacterized protein</fullName>
    </submittedName>
</protein>
<name>A0A0J8G4W7_CLOCY</name>
<reference evidence="2 3" key="1">
    <citation type="submission" date="2015-06" db="EMBL/GenBank/DDBJ databases">
        <title>Draft genome sequence of the purine-degrading Clostridium cylindrosporum HC-1 (DSM 605).</title>
        <authorList>
            <person name="Poehlein A."/>
            <person name="Schiel-Bengelsdorf B."/>
            <person name="Bengelsdorf F."/>
            <person name="Daniel R."/>
            <person name="Duerre P."/>
        </authorList>
    </citation>
    <scope>NUCLEOTIDE SEQUENCE [LARGE SCALE GENOMIC DNA]</scope>
    <source>
        <strain evidence="2 3">DSM 605</strain>
    </source>
</reference>
<sequence length="135" mass="15429">MSIASLLIIIGIIGSIVEAFKKESAKNNQNIKRRPKVNPVNNKRDNTPLNDFDNDLMHQNVYTEETKNLKVNKNKRKKPKIEEVYAEVNDLDSKKSYENKESFPNEKKNPFALTDNPVTNAIIASEILGKPMCKR</sequence>